<keyword evidence="5 10" id="KW-0812">Transmembrane</keyword>
<comment type="subcellular location">
    <subcellularLocation>
        <location evidence="1">Membrane</location>
        <topology evidence="1">Multi-pass membrane protein</topology>
    </subcellularLocation>
</comment>
<evidence type="ECO:0000313" key="16">
    <source>
        <dbReference type="Proteomes" id="UP001229025"/>
    </source>
</evidence>
<reference evidence="13" key="1">
    <citation type="submission" date="2023-04" db="EMBL/GenBank/DDBJ databases">
        <authorList>
            <person name="Otstavnykh N."/>
            <person name="Seitkalieva A."/>
            <person name="Bystritskaya E."/>
        </authorList>
    </citation>
    <scope>NUCLEOTIDE SEQUENCE</scope>
    <source>
        <strain evidence="13">NRIC 0815</strain>
    </source>
</reference>
<feature type="transmembrane region" description="Helical" evidence="10">
    <location>
        <begin position="293"/>
        <end position="313"/>
    </location>
</feature>
<feature type="transmembrane region" description="Helical" evidence="10">
    <location>
        <begin position="86"/>
        <end position="104"/>
    </location>
</feature>
<dbReference type="InterPro" id="IPR036291">
    <property type="entry name" value="NAD(P)-bd_dom_sf"/>
</dbReference>
<dbReference type="InterPro" id="IPR036721">
    <property type="entry name" value="RCK_C_sf"/>
</dbReference>
<keyword evidence="2" id="KW-0813">Transport</keyword>
<evidence type="ECO:0000256" key="5">
    <source>
        <dbReference type="ARBA" id="ARBA00022692"/>
    </source>
</evidence>
<dbReference type="Pfam" id="PF02254">
    <property type="entry name" value="TrkA_N"/>
    <property type="match status" value="1"/>
</dbReference>
<dbReference type="InterPro" id="IPR006153">
    <property type="entry name" value="Cation/H_exchanger_TM"/>
</dbReference>
<feature type="transmembrane region" description="Helical" evidence="10">
    <location>
        <begin position="6"/>
        <end position="24"/>
    </location>
</feature>
<evidence type="ECO:0000259" key="12">
    <source>
        <dbReference type="PROSITE" id="PS51202"/>
    </source>
</evidence>
<keyword evidence="9 10" id="KW-0472">Membrane</keyword>
<evidence type="ECO:0000313" key="15">
    <source>
        <dbReference type="Proteomes" id="UP001170481"/>
    </source>
</evidence>
<keyword evidence="16" id="KW-1185">Reference proteome</keyword>
<dbReference type="InterPro" id="IPR003148">
    <property type="entry name" value="RCK_N"/>
</dbReference>
<feature type="transmembrane region" description="Helical" evidence="10">
    <location>
        <begin position="31"/>
        <end position="49"/>
    </location>
</feature>
<sequence length="662" mass="71368">MADTLFNDVMILLGASVVAAALFRRLHLPPVLAYLAVGFLVGPHLAGWIGRPEELAFLSEFGLVFLLFSLGLEFSVPRMRALKTTVFGLGACQVAVCSGLFWALGSALGLSPAAALVAAGALGLSSTAIVTRELARWNELDSPHGHAAVGVLLFQDLAALLFLILIPAMAGDGSQLLSDLGLMLIKGLGLVAVMLMIGKWVLPFVFQEISRARSEELFVLTVLLVALFSAWLTHSLHLSMALGAFLAGMMLGESHFRHQIEADIRPFRDILLGLFFVSVGMLLDPQVLLAQWYWVVIGVACLLATKALLITGLARLSGRPLDSALRTGLVLSQGGEFGFALLALASQQRLMDNETVGLVVAIIIGSLVVTPSLIRHNQQLTRRLCRSTTPTQENPHTTAELSAATAPLSGHVIVCGFGRVGQTVGRFLTQEKLEWIAIDADPIRVHEAASAGEPVVFGDAQRLEILRALGIERARQVVITVNQLSHALAILRAIQPLELENLKVLVRTQDDADLETYKAAGATEVIPEVLEGSLMLVSHVLVNLEVPFRRVARSIQNAREARYSMLHGYFHGQQSQLTDKRGNPLLRRHPLTLTADAWACGRRLDDIALPEVCGILVSRVVRASGENLEEPTGDLTLACGDTLVLSGLADHIEEAETRLLTG</sequence>
<keyword evidence="7 10" id="KW-1133">Transmembrane helix</keyword>
<dbReference type="GO" id="GO:0015297">
    <property type="term" value="F:antiporter activity"/>
    <property type="evidence" value="ECO:0007669"/>
    <property type="project" value="UniProtKB-KW"/>
</dbReference>
<dbReference type="PROSITE" id="PS51201">
    <property type="entry name" value="RCK_N"/>
    <property type="match status" value="1"/>
</dbReference>
<dbReference type="GO" id="GO:1902600">
    <property type="term" value="P:proton transmembrane transport"/>
    <property type="evidence" value="ECO:0007669"/>
    <property type="project" value="InterPro"/>
</dbReference>
<feature type="transmembrane region" description="Helical" evidence="10">
    <location>
        <begin position="110"/>
        <end position="135"/>
    </location>
</feature>
<keyword evidence="3" id="KW-0050">Antiport</keyword>
<dbReference type="EMBL" id="JASCSA010000009">
    <property type="protein sequence ID" value="MDI5885102.1"/>
    <property type="molecule type" value="Genomic_DNA"/>
</dbReference>
<reference evidence="14" key="2">
    <citation type="submission" date="2023-07" db="EMBL/GenBank/DDBJ databases">
        <title>Genome content predicts the carbon catabolic preferences of heterotrophic bacteria.</title>
        <authorList>
            <person name="Gralka M."/>
        </authorList>
    </citation>
    <scope>NUCLEOTIDE SEQUENCE</scope>
    <source>
        <strain evidence="14">C2R13</strain>
    </source>
</reference>
<evidence type="ECO:0000313" key="13">
    <source>
        <dbReference type="EMBL" id="MDI5885102.1"/>
    </source>
</evidence>
<evidence type="ECO:0000256" key="6">
    <source>
        <dbReference type="ARBA" id="ARBA00022958"/>
    </source>
</evidence>
<dbReference type="AlphaFoldDB" id="A0AAP4WXH5"/>
<evidence type="ECO:0000256" key="10">
    <source>
        <dbReference type="SAM" id="Phobius"/>
    </source>
</evidence>
<dbReference type="PANTHER" id="PTHR46157">
    <property type="entry name" value="K(+) EFFLUX ANTIPORTER 3, CHLOROPLASTIC"/>
    <property type="match status" value="1"/>
</dbReference>
<dbReference type="GeneID" id="97325801"/>
<dbReference type="Proteomes" id="UP001229025">
    <property type="component" value="Unassembled WGS sequence"/>
</dbReference>
<reference evidence="13" key="4">
    <citation type="submission" date="2024-05" db="EMBL/GenBank/DDBJ databases">
        <title>Genome-based characterization of strain KMM 296 and proposal for reclassification of Cobetia litoralis and Cobetia pacifica, and emended description of the species Cobetia amphilecti and Cobetia marina.</title>
        <authorList>
            <person name="Balabanova L."/>
            <person name="Nedashkovskaya O."/>
        </authorList>
    </citation>
    <scope>NUCLEOTIDE SEQUENCE</scope>
    <source>
        <strain evidence="13">NRIC 0815</strain>
    </source>
</reference>
<dbReference type="GO" id="GO:0005886">
    <property type="term" value="C:plasma membrane"/>
    <property type="evidence" value="ECO:0007669"/>
    <property type="project" value="TreeGrafter"/>
</dbReference>
<proteinExistence type="predicted"/>
<evidence type="ECO:0000256" key="9">
    <source>
        <dbReference type="ARBA" id="ARBA00023136"/>
    </source>
</evidence>
<name>A0AAP4WXH5_9GAMM</name>
<reference evidence="16" key="3">
    <citation type="submission" date="2023-07" db="EMBL/GenBank/DDBJ databases">
        <title>Genome-based characterization of strain KMM 296 and proposal for reclassification of Cobetia litoralis and Cobetia pacifica, and emended description of the species Cobetia amphilecti and Cobetia marina.</title>
        <authorList>
            <person name="Balabanova L."/>
            <person name="Nedashkovskaya O."/>
        </authorList>
    </citation>
    <scope>NUCLEOTIDE SEQUENCE [LARGE SCALE GENOMIC DNA]</scope>
    <source>
        <strain evidence="16">NRIC 0815</strain>
    </source>
</reference>
<dbReference type="GO" id="GO:0006813">
    <property type="term" value="P:potassium ion transport"/>
    <property type="evidence" value="ECO:0007669"/>
    <property type="project" value="UniProtKB-KW"/>
</dbReference>
<organism evidence="14 15">
    <name type="scientific">Cobetia amphilecti</name>
    <dbReference type="NCBI Taxonomy" id="1055104"/>
    <lineage>
        <taxon>Bacteria</taxon>
        <taxon>Pseudomonadati</taxon>
        <taxon>Pseudomonadota</taxon>
        <taxon>Gammaproteobacteria</taxon>
        <taxon>Oceanospirillales</taxon>
        <taxon>Halomonadaceae</taxon>
        <taxon>Cobetia</taxon>
    </lineage>
</organism>
<dbReference type="InterPro" id="IPR038770">
    <property type="entry name" value="Na+/solute_symporter_sf"/>
</dbReference>
<evidence type="ECO:0000256" key="7">
    <source>
        <dbReference type="ARBA" id="ARBA00022989"/>
    </source>
</evidence>
<dbReference type="Pfam" id="PF00999">
    <property type="entry name" value="Na_H_Exchanger"/>
    <property type="match status" value="1"/>
</dbReference>
<feature type="domain" description="RCK N-terminal" evidence="11">
    <location>
        <begin position="409"/>
        <end position="527"/>
    </location>
</feature>
<feature type="transmembrane region" description="Helical" evidence="10">
    <location>
        <begin position="147"/>
        <end position="170"/>
    </location>
</feature>
<evidence type="ECO:0000256" key="3">
    <source>
        <dbReference type="ARBA" id="ARBA00022449"/>
    </source>
</evidence>
<keyword evidence="8" id="KW-0406">Ion transport</keyword>
<evidence type="ECO:0000313" key="14">
    <source>
        <dbReference type="EMBL" id="MDO6671154.1"/>
    </source>
</evidence>
<dbReference type="Gene3D" id="1.20.1530.20">
    <property type="match status" value="1"/>
</dbReference>
<dbReference type="EMBL" id="JAUORK010000003">
    <property type="protein sequence ID" value="MDO6671154.1"/>
    <property type="molecule type" value="Genomic_DNA"/>
</dbReference>
<evidence type="ECO:0000259" key="11">
    <source>
        <dbReference type="PROSITE" id="PS51201"/>
    </source>
</evidence>
<dbReference type="PANTHER" id="PTHR46157:SF4">
    <property type="entry name" value="K(+) EFFLUX ANTIPORTER 3, CHLOROPLASTIC"/>
    <property type="match status" value="1"/>
</dbReference>
<feature type="transmembrane region" description="Helical" evidence="10">
    <location>
        <begin position="55"/>
        <end position="74"/>
    </location>
</feature>
<dbReference type="PROSITE" id="PS51202">
    <property type="entry name" value="RCK_C"/>
    <property type="match status" value="1"/>
</dbReference>
<keyword evidence="4" id="KW-0633">Potassium transport</keyword>
<accession>A0AAP4WXH5</accession>
<gene>
    <name evidence="14" type="ORF">Q4535_03385</name>
    <name evidence="13" type="ORF">QLT01_12135</name>
</gene>
<evidence type="ECO:0000256" key="1">
    <source>
        <dbReference type="ARBA" id="ARBA00004141"/>
    </source>
</evidence>
<feature type="transmembrane region" description="Helical" evidence="10">
    <location>
        <begin position="356"/>
        <end position="374"/>
    </location>
</feature>
<evidence type="ECO:0000256" key="2">
    <source>
        <dbReference type="ARBA" id="ARBA00022448"/>
    </source>
</evidence>
<dbReference type="Gene3D" id="3.40.50.720">
    <property type="entry name" value="NAD(P)-binding Rossmann-like Domain"/>
    <property type="match status" value="1"/>
</dbReference>
<dbReference type="Pfam" id="PF02080">
    <property type="entry name" value="TrkA_C"/>
    <property type="match status" value="1"/>
</dbReference>
<feature type="domain" description="RCK C-terminal" evidence="12">
    <location>
        <begin position="575"/>
        <end position="661"/>
    </location>
</feature>
<comment type="caution">
    <text evidence="14">The sequence shown here is derived from an EMBL/GenBank/DDBJ whole genome shotgun (WGS) entry which is preliminary data.</text>
</comment>
<dbReference type="RefSeq" id="WP_082388800.1">
    <property type="nucleotide sequence ID" value="NZ_CP084115.1"/>
</dbReference>
<dbReference type="Proteomes" id="UP001170481">
    <property type="component" value="Unassembled WGS sequence"/>
</dbReference>
<keyword evidence="6" id="KW-0630">Potassium</keyword>
<protein>
    <submittedName>
        <fullName evidence="14">Cation:proton antiporter</fullName>
    </submittedName>
</protein>
<dbReference type="SUPFAM" id="SSF116726">
    <property type="entry name" value="TrkA C-terminal domain-like"/>
    <property type="match status" value="1"/>
</dbReference>
<dbReference type="Gene3D" id="3.30.70.1450">
    <property type="entry name" value="Regulator of K+ conductance, C-terminal domain"/>
    <property type="match status" value="1"/>
</dbReference>
<dbReference type="GO" id="GO:0008324">
    <property type="term" value="F:monoatomic cation transmembrane transporter activity"/>
    <property type="evidence" value="ECO:0007669"/>
    <property type="project" value="InterPro"/>
</dbReference>
<dbReference type="SUPFAM" id="SSF51735">
    <property type="entry name" value="NAD(P)-binding Rossmann-fold domains"/>
    <property type="match status" value="1"/>
</dbReference>
<feature type="transmembrane region" description="Helical" evidence="10">
    <location>
        <begin position="217"/>
        <end position="234"/>
    </location>
</feature>
<feature type="transmembrane region" description="Helical" evidence="10">
    <location>
        <begin position="182"/>
        <end position="205"/>
    </location>
</feature>
<evidence type="ECO:0000256" key="4">
    <source>
        <dbReference type="ARBA" id="ARBA00022538"/>
    </source>
</evidence>
<dbReference type="InterPro" id="IPR006037">
    <property type="entry name" value="RCK_C"/>
</dbReference>
<evidence type="ECO:0000256" key="8">
    <source>
        <dbReference type="ARBA" id="ARBA00023065"/>
    </source>
</evidence>